<dbReference type="Proteomes" id="UP001374893">
    <property type="component" value="Chromosome"/>
</dbReference>
<name>A0ABN6H6T5_9BACT</name>
<keyword evidence="3" id="KW-0479">Metal-binding</keyword>
<evidence type="ECO:0000313" key="11">
    <source>
        <dbReference type="Proteomes" id="UP001374893"/>
    </source>
</evidence>
<evidence type="ECO:0000259" key="9">
    <source>
        <dbReference type="Pfam" id="PF00884"/>
    </source>
</evidence>
<keyword evidence="6" id="KW-0106">Calcium</keyword>
<accession>A0ABN6H6T5</accession>
<keyword evidence="5" id="KW-0378">Hydrolase</keyword>
<feature type="compositionally biased region" description="Acidic residues" evidence="7">
    <location>
        <begin position="838"/>
        <end position="850"/>
    </location>
</feature>
<dbReference type="SUPFAM" id="SSF53649">
    <property type="entry name" value="Alkaline phosphatase-like"/>
    <property type="match status" value="1"/>
</dbReference>
<proteinExistence type="inferred from homology"/>
<evidence type="ECO:0000256" key="6">
    <source>
        <dbReference type="ARBA" id="ARBA00022837"/>
    </source>
</evidence>
<feature type="domain" description="Sulfatase N-terminal" evidence="9">
    <location>
        <begin position="345"/>
        <end position="708"/>
    </location>
</feature>
<dbReference type="PANTHER" id="PTHR42693">
    <property type="entry name" value="ARYLSULFATASE FAMILY MEMBER"/>
    <property type="match status" value="1"/>
</dbReference>
<comment type="similarity">
    <text evidence="2">Belongs to the sulfatase family.</text>
</comment>
<evidence type="ECO:0000256" key="3">
    <source>
        <dbReference type="ARBA" id="ARBA00022723"/>
    </source>
</evidence>
<dbReference type="Gene3D" id="3.40.720.10">
    <property type="entry name" value="Alkaline Phosphatase, subunit A"/>
    <property type="match status" value="1"/>
</dbReference>
<dbReference type="RefSeq" id="WP_338685926.1">
    <property type="nucleotide sequence ID" value="NZ_AP024702.1"/>
</dbReference>
<keyword evidence="11" id="KW-1185">Reference proteome</keyword>
<evidence type="ECO:0000256" key="4">
    <source>
        <dbReference type="ARBA" id="ARBA00022729"/>
    </source>
</evidence>
<evidence type="ECO:0000256" key="7">
    <source>
        <dbReference type="SAM" id="MobiDB-lite"/>
    </source>
</evidence>
<feature type="region of interest" description="Disordered" evidence="7">
    <location>
        <begin position="838"/>
        <end position="882"/>
    </location>
</feature>
<dbReference type="EMBL" id="AP024702">
    <property type="protein sequence ID" value="BCX49365.1"/>
    <property type="molecule type" value="Genomic_DNA"/>
</dbReference>
<gene>
    <name evidence="10" type="ORF">HAHE_32730</name>
</gene>
<sequence>MTHPEKLALGLALMLIAGSASAATGTLLDDDFNNGNLATNDDTGGGFVIQDNGVNTIGSVSESGSSAQIIDGNGSNTTGIRSANAFDISNSSLTYTTTWEVDGLDFGSAGGIERVFFSLQTNDSWLFAGDAEESRLLVTVDAQSDNALFRYQDRSSGINANSDAPLFGLGGDFSGDADGFTATMTLDSTGFTFTTSGLGAPNQVNISGTWADLGTDFAAVLGTDGSMHVAAYVQDTGTTGSSFDIDRITLTSATAPDVPVISSFTADSSSVEAGGTVELSWEASNFDTLTLDPGGIDAAALTTEGGGSTVVTVNEATTYTLTATLGTESVQSQVTVNLQVVADRPNVLVFLVDDMGITDTSVPFIHDGSGNPVSYNFNNFYVTPNMEALASTGMTFTQAYATPACSSTRVSLMTGFNTLRHGVCMQVNPAGVIAPNAVAPFTTTHSTPNNWRSTGMAAADASTSMPKVLSDAGYRSIHCGKGHFGSNGSYASDPLAVGFDVNLGGSYRGQPPSYTGNYGGDLPNMDPWENTGTFLTDALTQAINSAIEDAVNDGVPFFGYMSHYAVHSPFTTDPNATGDYSTGVNSNHRAFATMIEGMDQSLGGILTKLDQLGVAENTLVIFLGDNGSDSPAATPDGFASGSFSDFPLRGKKATEWEGGIRVPMLVSWAKPDPGNAFQTALPIAAGSRQDDIVTVWDIFPTVLGVTGVTPPHALDGHDLSPYLQGTPGTHRPQEMLMYWPNDHNEDYFAIYREENWKLIYRFAPDSFELYDLDADPTESVDVSGTNPERVMTMARGMARSFDGGWGPLGTLWPTFNESSRPYSDDPFHTPQLPTVDVDMDGIPDNDEDINDNGLVDNGETSADKSDTDGDSTGDGAEVRLGLDPLDPTEAFRATITPLQAGDFRLSWPSAPGTSFQIHGSSGLTEWLPFGGIVSADAGTETIREITIPGSPDNYFFEIELLP</sequence>
<comment type="cofactor">
    <cofactor evidence="1">
        <name>Ca(2+)</name>
        <dbReference type="ChEBI" id="CHEBI:29108"/>
    </cofactor>
</comment>
<feature type="chain" id="PRO_5046494294" description="Sulfatase N-terminal domain-containing protein" evidence="8">
    <location>
        <begin position="23"/>
        <end position="962"/>
    </location>
</feature>
<dbReference type="InterPro" id="IPR017850">
    <property type="entry name" value="Alkaline_phosphatase_core_sf"/>
</dbReference>
<dbReference type="Gene3D" id="3.30.1120.10">
    <property type="match status" value="1"/>
</dbReference>
<dbReference type="InterPro" id="IPR000917">
    <property type="entry name" value="Sulfatase_N"/>
</dbReference>
<evidence type="ECO:0000256" key="5">
    <source>
        <dbReference type="ARBA" id="ARBA00022801"/>
    </source>
</evidence>
<dbReference type="PANTHER" id="PTHR42693:SF42">
    <property type="entry name" value="ARYLSULFATASE G"/>
    <property type="match status" value="1"/>
</dbReference>
<dbReference type="Pfam" id="PF00884">
    <property type="entry name" value="Sulfatase"/>
    <property type="match status" value="1"/>
</dbReference>
<organism evidence="10 11">
    <name type="scientific">Haloferula helveola</name>
    <dbReference type="NCBI Taxonomy" id="490095"/>
    <lineage>
        <taxon>Bacteria</taxon>
        <taxon>Pseudomonadati</taxon>
        <taxon>Verrucomicrobiota</taxon>
        <taxon>Verrucomicrobiia</taxon>
        <taxon>Verrucomicrobiales</taxon>
        <taxon>Verrucomicrobiaceae</taxon>
        <taxon>Haloferula</taxon>
    </lineage>
</organism>
<keyword evidence="4 8" id="KW-0732">Signal</keyword>
<evidence type="ECO:0000313" key="10">
    <source>
        <dbReference type="EMBL" id="BCX49365.1"/>
    </source>
</evidence>
<reference evidence="10 11" key="1">
    <citation type="submission" date="2021-06" db="EMBL/GenBank/DDBJ databases">
        <title>Complete genome of Haloferula helveola possessing various polysaccharide degrading enzymes.</title>
        <authorList>
            <person name="Takami H."/>
            <person name="Huang C."/>
            <person name="Hamasaki K."/>
        </authorList>
    </citation>
    <scope>NUCLEOTIDE SEQUENCE [LARGE SCALE GENOMIC DNA]</scope>
    <source>
        <strain evidence="10 11">CN-1</strain>
    </source>
</reference>
<evidence type="ECO:0000256" key="2">
    <source>
        <dbReference type="ARBA" id="ARBA00008779"/>
    </source>
</evidence>
<feature type="signal peptide" evidence="8">
    <location>
        <begin position="1"/>
        <end position="22"/>
    </location>
</feature>
<evidence type="ECO:0000256" key="8">
    <source>
        <dbReference type="SAM" id="SignalP"/>
    </source>
</evidence>
<dbReference type="InterPro" id="IPR050738">
    <property type="entry name" value="Sulfatase"/>
</dbReference>
<evidence type="ECO:0000256" key="1">
    <source>
        <dbReference type="ARBA" id="ARBA00001913"/>
    </source>
</evidence>
<protein>
    <recommendedName>
        <fullName evidence="9">Sulfatase N-terminal domain-containing protein</fullName>
    </recommendedName>
</protein>